<dbReference type="GO" id="GO:0005975">
    <property type="term" value="P:carbohydrate metabolic process"/>
    <property type="evidence" value="ECO:0007669"/>
    <property type="project" value="InterPro"/>
</dbReference>
<feature type="binding site" evidence="10">
    <location>
        <begin position="10"/>
        <end position="12"/>
    </location>
    <ligand>
        <name>UDP-N-acetyl-alpha-D-glucosamine</name>
        <dbReference type="ChEBI" id="CHEBI:57705"/>
    </ligand>
</feature>
<evidence type="ECO:0000259" key="11">
    <source>
        <dbReference type="Pfam" id="PF03033"/>
    </source>
</evidence>
<dbReference type="Pfam" id="PF04101">
    <property type="entry name" value="Glyco_tran_28_C"/>
    <property type="match status" value="1"/>
</dbReference>
<keyword evidence="4 10" id="KW-0808">Transferase</keyword>
<keyword evidence="7 10" id="KW-0472">Membrane</keyword>
<comment type="function">
    <text evidence="10">Cell wall formation. Catalyzes the transfer of a GlcNAc subunit on undecaprenyl-pyrophosphoryl-MurNAc-pentapeptide (lipid intermediate I) to form undecaprenyl-pyrophosphoryl-MurNAc-(pentapeptide)GlcNAc (lipid intermediate II).</text>
</comment>
<dbReference type="EC" id="2.4.1.227" evidence="10"/>
<keyword evidence="2 10" id="KW-0132">Cell division</keyword>
<keyword evidence="6 10" id="KW-0573">Peptidoglycan synthesis</keyword>
<evidence type="ECO:0000256" key="5">
    <source>
        <dbReference type="ARBA" id="ARBA00022960"/>
    </source>
</evidence>
<organism evidence="13 14">
    <name type="scientific">Candidatus Nealsonbacteria bacterium CG23_combo_of_CG06-09_8_20_14_all_38_19</name>
    <dbReference type="NCBI Taxonomy" id="1974721"/>
    <lineage>
        <taxon>Bacteria</taxon>
        <taxon>Candidatus Nealsoniibacteriota</taxon>
    </lineage>
</organism>
<comment type="similarity">
    <text evidence="10">Belongs to the glycosyltransferase 28 family. MurG subfamily.</text>
</comment>
<evidence type="ECO:0000256" key="7">
    <source>
        <dbReference type="ARBA" id="ARBA00023136"/>
    </source>
</evidence>
<dbReference type="GO" id="GO:0071555">
    <property type="term" value="P:cell wall organization"/>
    <property type="evidence" value="ECO:0007669"/>
    <property type="project" value="UniProtKB-KW"/>
</dbReference>
<feature type="domain" description="Glycosyltransferase family 28 N-terminal" evidence="11">
    <location>
        <begin position="3"/>
        <end position="149"/>
    </location>
</feature>
<dbReference type="GO" id="GO:0009252">
    <property type="term" value="P:peptidoglycan biosynthetic process"/>
    <property type="evidence" value="ECO:0007669"/>
    <property type="project" value="UniProtKB-UniRule"/>
</dbReference>
<evidence type="ECO:0000256" key="3">
    <source>
        <dbReference type="ARBA" id="ARBA00022676"/>
    </source>
</evidence>
<dbReference type="GO" id="GO:0051991">
    <property type="term" value="F:UDP-N-acetyl-D-glucosamine:N-acetylmuramoyl-L-alanyl-D-glutamyl-meso-2,6-diaminopimelyl-D-alanyl-D-alanine-diphosphoundecaprenol 4-beta-N-acetylglucosaminlytransferase activity"/>
    <property type="evidence" value="ECO:0007669"/>
    <property type="project" value="RHEA"/>
</dbReference>
<dbReference type="HAMAP" id="MF_00033">
    <property type="entry name" value="MurG"/>
    <property type="match status" value="1"/>
</dbReference>
<evidence type="ECO:0000256" key="2">
    <source>
        <dbReference type="ARBA" id="ARBA00022618"/>
    </source>
</evidence>
<comment type="catalytic activity">
    <reaction evidence="10">
        <text>di-trans,octa-cis-undecaprenyl diphospho-N-acetyl-alpha-D-muramoyl-L-alanyl-D-glutamyl-meso-2,6-diaminopimeloyl-D-alanyl-D-alanine + UDP-N-acetyl-alpha-D-glucosamine = di-trans,octa-cis-undecaprenyl diphospho-[N-acetyl-alpha-D-glucosaminyl-(1-&gt;4)]-N-acetyl-alpha-D-muramoyl-L-alanyl-D-glutamyl-meso-2,6-diaminopimeloyl-D-alanyl-D-alanine + UDP + H(+)</text>
        <dbReference type="Rhea" id="RHEA:31227"/>
        <dbReference type="ChEBI" id="CHEBI:15378"/>
        <dbReference type="ChEBI" id="CHEBI:57705"/>
        <dbReference type="ChEBI" id="CHEBI:58223"/>
        <dbReference type="ChEBI" id="CHEBI:61387"/>
        <dbReference type="ChEBI" id="CHEBI:61388"/>
        <dbReference type="EC" id="2.4.1.227"/>
    </reaction>
</comment>
<keyword evidence="8 10" id="KW-0131">Cell cycle</keyword>
<reference evidence="13 14" key="1">
    <citation type="submission" date="2017-09" db="EMBL/GenBank/DDBJ databases">
        <title>Depth-based differentiation of microbial function through sediment-hosted aquifers and enrichment of novel symbionts in the deep terrestrial subsurface.</title>
        <authorList>
            <person name="Probst A.J."/>
            <person name="Ladd B."/>
            <person name="Jarett J.K."/>
            <person name="Geller-Mcgrath D.E."/>
            <person name="Sieber C.M."/>
            <person name="Emerson J.B."/>
            <person name="Anantharaman K."/>
            <person name="Thomas B.C."/>
            <person name="Malmstrom R."/>
            <person name="Stieglmeier M."/>
            <person name="Klingl A."/>
            <person name="Woyke T."/>
            <person name="Ryan C.M."/>
            <person name="Banfield J.F."/>
        </authorList>
    </citation>
    <scope>NUCLEOTIDE SEQUENCE [LARGE SCALE GENOMIC DNA]</scope>
    <source>
        <strain evidence="13">CG23_combo_of_CG06-09_8_20_14_all_38_19</strain>
    </source>
</reference>
<evidence type="ECO:0000256" key="1">
    <source>
        <dbReference type="ARBA" id="ARBA00022475"/>
    </source>
</evidence>
<evidence type="ECO:0000259" key="12">
    <source>
        <dbReference type="Pfam" id="PF04101"/>
    </source>
</evidence>
<evidence type="ECO:0000256" key="6">
    <source>
        <dbReference type="ARBA" id="ARBA00022984"/>
    </source>
</evidence>
<comment type="caution">
    <text evidence="13">The sequence shown here is derived from an EMBL/GenBank/DDBJ whole genome shotgun (WGS) entry which is preliminary data.</text>
</comment>
<dbReference type="UniPathway" id="UPA00219"/>
<dbReference type="GO" id="GO:0005886">
    <property type="term" value="C:plasma membrane"/>
    <property type="evidence" value="ECO:0007669"/>
    <property type="project" value="UniProtKB-SubCell"/>
</dbReference>
<dbReference type="Pfam" id="PF03033">
    <property type="entry name" value="Glyco_transf_28"/>
    <property type="match status" value="1"/>
</dbReference>
<comment type="pathway">
    <text evidence="10">Cell wall biogenesis; peptidoglycan biosynthesis.</text>
</comment>
<feature type="binding site" evidence="10">
    <location>
        <position position="201"/>
    </location>
    <ligand>
        <name>UDP-N-acetyl-alpha-D-glucosamine</name>
        <dbReference type="ChEBI" id="CHEBI:57705"/>
    </ligand>
</feature>
<dbReference type="Proteomes" id="UP000230273">
    <property type="component" value="Unassembled WGS sequence"/>
</dbReference>
<dbReference type="InterPro" id="IPR006009">
    <property type="entry name" value="GlcNAc_MurG"/>
</dbReference>
<dbReference type="CDD" id="cd03785">
    <property type="entry name" value="GT28_MurG"/>
    <property type="match status" value="1"/>
</dbReference>
<dbReference type="GO" id="GO:0050511">
    <property type="term" value="F:undecaprenyldiphospho-muramoylpentapeptide beta-N-acetylglucosaminyltransferase activity"/>
    <property type="evidence" value="ECO:0007669"/>
    <property type="project" value="UniProtKB-UniRule"/>
</dbReference>
<dbReference type="EMBL" id="PCRP01000004">
    <property type="protein sequence ID" value="PIP23986.1"/>
    <property type="molecule type" value="Genomic_DNA"/>
</dbReference>
<proteinExistence type="inferred from homology"/>
<dbReference type="GO" id="GO:0008360">
    <property type="term" value="P:regulation of cell shape"/>
    <property type="evidence" value="ECO:0007669"/>
    <property type="project" value="UniProtKB-KW"/>
</dbReference>
<evidence type="ECO:0000313" key="13">
    <source>
        <dbReference type="EMBL" id="PIP23986.1"/>
    </source>
</evidence>
<dbReference type="AlphaFoldDB" id="A0A2G9YXK2"/>
<evidence type="ECO:0000256" key="8">
    <source>
        <dbReference type="ARBA" id="ARBA00023306"/>
    </source>
</evidence>
<protein>
    <recommendedName>
        <fullName evidence="10">UDP-N-acetylglucosamine--N-acetylmuramyl-(pentapeptide) pyrophosphoryl-undecaprenol N-acetylglucosamine transferase</fullName>
        <ecNumber evidence="10">2.4.1.227</ecNumber>
    </recommendedName>
    <alternativeName>
        <fullName evidence="10">Undecaprenyl-PP-MurNAc-pentapeptide-UDPGlcNAc GlcNAc transferase</fullName>
    </alternativeName>
</protein>
<keyword evidence="9 10" id="KW-0961">Cell wall biogenesis/degradation</keyword>
<evidence type="ECO:0000256" key="4">
    <source>
        <dbReference type="ARBA" id="ARBA00022679"/>
    </source>
</evidence>
<dbReference type="PANTHER" id="PTHR21015">
    <property type="entry name" value="UDP-N-ACETYLGLUCOSAMINE--N-ACETYLMURAMYL-(PENTAPEPTIDE) PYROPHOSPHORYL-UNDECAPRENOL N-ACETYLGLUCOSAMINE TRANSFERASE 1"/>
    <property type="match status" value="1"/>
</dbReference>
<evidence type="ECO:0000313" key="14">
    <source>
        <dbReference type="Proteomes" id="UP000230273"/>
    </source>
</evidence>
<evidence type="ECO:0000256" key="10">
    <source>
        <dbReference type="HAMAP-Rule" id="MF_00033"/>
    </source>
</evidence>
<dbReference type="PANTHER" id="PTHR21015:SF27">
    <property type="entry name" value="UDP-N-ACETYLGLUCOSAMINE--N-ACETYLMURAMYL-(PENTAPEPTIDE) PYROPHOSPHORYL-UNDECAPRENOL N-ACETYLGLUCOSAMINE TRANSFERASE"/>
    <property type="match status" value="1"/>
</dbReference>
<feature type="binding site" evidence="10">
    <location>
        <position position="171"/>
    </location>
    <ligand>
        <name>UDP-N-acetyl-alpha-D-glucosamine</name>
        <dbReference type="ChEBI" id="CHEBI:57705"/>
    </ligand>
</feature>
<comment type="caution">
    <text evidence="10">Lacks conserved residue(s) required for the propagation of feature annotation.</text>
</comment>
<sequence length="374" mass="41974">MKILFAGGGTGGHVFPIVAIGREIKKIYTKEDLKLFFMGPKDEFGRLFLDQEGIIVKTIFAGKIRRYLTPQSILLNIIDVLLKTPIGFLQAFLKIFFLAPDLIFSKGGYGSLPVVISGKILSVPVFIHESDITPGLTNKIASKFALEVFTSFHKTEYLPVHKLICVGNPMRRELLNGSREDAKFIFKITGEKPVILILGGSQGAQRINDVLLAILPELLKNFEIIHQCGENNFKNVVSESRVVVSTVLEKYYHLHPFLREEELRNAYKISDLIVSRAGSGSIFEIAAVGKPSILIPLKESAQNHQIKNAYRYAEAGAALAVEEENLTPRFFLEKIKYLFFRPEELEIMGSKALEFSKPRAAKIIAEYIVNYLNQ</sequence>
<keyword evidence="5 10" id="KW-0133">Cell shape</keyword>
<keyword evidence="1 10" id="KW-1003">Cell membrane</keyword>
<name>A0A2G9YXK2_9BACT</name>
<gene>
    <name evidence="10" type="primary">murG</name>
    <name evidence="13" type="ORF">COX36_00180</name>
</gene>
<accession>A0A2G9YXK2</accession>
<dbReference type="Gene3D" id="3.40.50.2000">
    <property type="entry name" value="Glycogen Phosphorylase B"/>
    <property type="match status" value="2"/>
</dbReference>
<dbReference type="GO" id="GO:0051301">
    <property type="term" value="P:cell division"/>
    <property type="evidence" value="ECO:0007669"/>
    <property type="project" value="UniProtKB-KW"/>
</dbReference>
<feature type="domain" description="Glycosyl transferase family 28 C-terminal" evidence="12">
    <location>
        <begin position="194"/>
        <end position="362"/>
    </location>
</feature>
<keyword evidence="3 10" id="KW-0328">Glycosyltransferase</keyword>
<dbReference type="InterPro" id="IPR007235">
    <property type="entry name" value="Glyco_trans_28_C"/>
</dbReference>
<comment type="subcellular location">
    <subcellularLocation>
        <location evidence="10">Cell membrane</location>
        <topology evidence="10">Peripheral membrane protein</topology>
        <orientation evidence="10">Cytoplasmic side</orientation>
    </subcellularLocation>
</comment>
<dbReference type="SUPFAM" id="SSF53756">
    <property type="entry name" value="UDP-Glycosyltransferase/glycogen phosphorylase"/>
    <property type="match status" value="1"/>
</dbReference>
<evidence type="ECO:0000256" key="9">
    <source>
        <dbReference type="ARBA" id="ARBA00023316"/>
    </source>
</evidence>
<feature type="binding site" evidence="10">
    <location>
        <position position="305"/>
    </location>
    <ligand>
        <name>UDP-N-acetyl-alpha-D-glucosamine</name>
        <dbReference type="ChEBI" id="CHEBI:57705"/>
    </ligand>
</feature>
<dbReference type="InterPro" id="IPR004276">
    <property type="entry name" value="GlycoTrans_28_N"/>
</dbReference>